<proteinExistence type="inferred from homology"/>
<keyword evidence="7" id="KW-0482">Metalloprotease</keyword>
<feature type="signal peptide" evidence="8">
    <location>
        <begin position="1"/>
        <end position="20"/>
    </location>
</feature>
<dbReference type="GO" id="GO:0006508">
    <property type="term" value="P:proteolysis"/>
    <property type="evidence" value="ECO:0007669"/>
    <property type="project" value="UniProtKB-KW"/>
</dbReference>
<keyword evidence="8" id="KW-0732">Signal</keyword>
<keyword evidence="5" id="KW-0378">Hydrolase</keyword>
<comment type="cofactor">
    <cofactor evidence="1">
        <name>Zn(2+)</name>
        <dbReference type="ChEBI" id="CHEBI:29105"/>
    </cofactor>
</comment>
<dbReference type="SUPFAM" id="SSF55486">
    <property type="entry name" value="Metalloproteases ('zincins'), catalytic domain"/>
    <property type="match status" value="1"/>
</dbReference>
<evidence type="ECO:0000256" key="5">
    <source>
        <dbReference type="ARBA" id="ARBA00022801"/>
    </source>
</evidence>
<keyword evidence="6" id="KW-0862">Zinc</keyword>
<dbReference type="AlphaFoldDB" id="A0AA43QLL0"/>
<keyword evidence="4" id="KW-0479">Metal-binding</keyword>
<name>A0AA43QLL0_9LECA</name>
<dbReference type="InterPro" id="IPR024079">
    <property type="entry name" value="MetalloPept_cat_dom_sf"/>
</dbReference>
<evidence type="ECO:0000256" key="1">
    <source>
        <dbReference type="ARBA" id="ARBA00001947"/>
    </source>
</evidence>
<feature type="chain" id="PRO_5041394859" evidence="8">
    <location>
        <begin position="21"/>
        <end position="283"/>
    </location>
</feature>
<evidence type="ECO:0000256" key="8">
    <source>
        <dbReference type="SAM" id="SignalP"/>
    </source>
</evidence>
<evidence type="ECO:0000313" key="10">
    <source>
        <dbReference type="Proteomes" id="UP001161017"/>
    </source>
</evidence>
<reference evidence="9" key="1">
    <citation type="journal article" date="2023" name="Genome Biol. Evol.">
        <title>First Whole Genome Sequence and Flow Cytometry Genome Size Data for the Lichen-Forming Fungus Ramalina farinacea (Ascomycota).</title>
        <authorList>
            <person name="Llewellyn T."/>
            <person name="Mian S."/>
            <person name="Hill R."/>
            <person name="Leitch I.J."/>
            <person name="Gaya E."/>
        </authorList>
    </citation>
    <scope>NUCLEOTIDE SEQUENCE</scope>
    <source>
        <strain evidence="9">LIQ254RAFAR</strain>
    </source>
</reference>
<protein>
    <submittedName>
        <fullName evidence="9">Uncharacterized protein</fullName>
    </submittedName>
</protein>
<keyword evidence="10" id="KW-1185">Reference proteome</keyword>
<comment type="caution">
    <text evidence="9">The sequence shown here is derived from an EMBL/GenBank/DDBJ whole genome shotgun (WGS) entry which is preliminary data.</text>
</comment>
<accession>A0AA43QLL0</accession>
<dbReference type="GO" id="GO:0008237">
    <property type="term" value="F:metallopeptidase activity"/>
    <property type="evidence" value="ECO:0007669"/>
    <property type="project" value="UniProtKB-KW"/>
</dbReference>
<evidence type="ECO:0000256" key="7">
    <source>
        <dbReference type="ARBA" id="ARBA00023049"/>
    </source>
</evidence>
<dbReference type="Proteomes" id="UP001161017">
    <property type="component" value="Unassembled WGS sequence"/>
</dbReference>
<dbReference type="PANTHER" id="PTHR37016:SF3">
    <property type="entry name" value="NEUTRAL PROTEASE 2-RELATED"/>
    <property type="match status" value="1"/>
</dbReference>
<gene>
    <name evidence="9" type="ORF">OHK93_007381</name>
</gene>
<evidence type="ECO:0000256" key="2">
    <source>
        <dbReference type="ARBA" id="ARBA00010279"/>
    </source>
</evidence>
<dbReference type="GO" id="GO:0046872">
    <property type="term" value="F:metal ion binding"/>
    <property type="evidence" value="ECO:0007669"/>
    <property type="project" value="UniProtKB-KW"/>
</dbReference>
<organism evidence="9 10">
    <name type="scientific">Ramalina farinacea</name>
    <dbReference type="NCBI Taxonomy" id="258253"/>
    <lineage>
        <taxon>Eukaryota</taxon>
        <taxon>Fungi</taxon>
        <taxon>Dikarya</taxon>
        <taxon>Ascomycota</taxon>
        <taxon>Pezizomycotina</taxon>
        <taxon>Lecanoromycetes</taxon>
        <taxon>OSLEUM clade</taxon>
        <taxon>Lecanoromycetidae</taxon>
        <taxon>Lecanorales</taxon>
        <taxon>Lecanorineae</taxon>
        <taxon>Ramalinaceae</taxon>
        <taxon>Ramalina</taxon>
    </lineage>
</organism>
<evidence type="ECO:0000313" key="9">
    <source>
        <dbReference type="EMBL" id="MDI1488107.1"/>
    </source>
</evidence>
<dbReference type="Gene3D" id="3.40.390.10">
    <property type="entry name" value="Collagenase (Catalytic Domain)"/>
    <property type="match status" value="1"/>
</dbReference>
<dbReference type="EMBL" id="JAPUFD010000007">
    <property type="protein sequence ID" value="MDI1488107.1"/>
    <property type="molecule type" value="Genomic_DNA"/>
</dbReference>
<evidence type="ECO:0000256" key="6">
    <source>
        <dbReference type="ARBA" id="ARBA00022833"/>
    </source>
</evidence>
<comment type="similarity">
    <text evidence="2">Belongs to the peptidase M35 family.</text>
</comment>
<evidence type="ECO:0000256" key="3">
    <source>
        <dbReference type="ARBA" id="ARBA00022670"/>
    </source>
</evidence>
<evidence type="ECO:0000256" key="4">
    <source>
        <dbReference type="ARBA" id="ARBA00022723"/>
    </source>
</evidence>
<keyword evidence="3" id="KW-0645">Protease</keyword>
<sequence>MVRISSISAWAGLLLSPAFCAPFTPNAPIITRNVLAKRAEPQTGDDFPDIGPHPTSLDKVEGAFNDAIELAAYALTQLAQDDNTILKHYFNEGDKDKVKNVFQTLIGTSNTPENPATGNEKLGNIFVQTDDAQNACSDGRTLAYMEDHNTDKPFIVLCPRAFSKKGVTAINGADPDKDSRYYINCTDLVANGHVSYLMNSLGATLLHEYLVGSPIIDQPDGYGPVNVYNKLDKTLALTNADSYMYYALEVLWTILCNEVNDFAAPRAGIDDDDPDCGNQACQP</sequence>
<dbReference type="InterPro" id="IPR050414">
    <property type="entry name" value="Fungal_M35_metalloproteases"/>
</dbReference>
<dbReference type="PANTHER" id="PTHR37016">
    <property type="match status" value="1"/>
</dbReference>